<keyword evidence="3" id="KW-1185">Reference proteome</keyword>
<feature type="compositionally biased region" description="Polar residues" evidence="1">
    <location>
        <begin position="25"/>
        <end position="36"/>
    </location>
</feature>
<dbReference type="EMBL" id="JACASE010000002">
    <property type="protein sequence ID" value="KAF6496127.1"/>
    <property type="molecule type" value="Genomic_DNA"/>
</dbReference>
<accession>A0A7J8JGZ3</accession>
<feature type="region of interest" description="Disordered" evidence="1">
    <location>
        <begin position="81"/>
        <end position="178"/>
    </location>
</feature>
<feature type="compositionally biased region" description="Polar residues" evidence="1">
    <location>
        <begin position="140"/>
        <end position="159"/>
    </location>
</feature>
<organism evidence="2 3">
    <name type="scientific">Rousettus aegyptiacus</name>
    <name type="common">Egyptian fruit bat</name>
    <name type="synonym">Pteropus aegyptiacus</name>
    <dbReference type="NCBI Taxonomy" id="9407"/>
    <lineage>
        <taxon>Eukaryota</taxon>
        <taxon>Metazoa</taxon>
        <taxon>Chordata</taxon>
        <taxon>Craniata</taxon>
        <taxon>Vertebrata</taxon>
        <taxon>Euteleostomi</taxon>
        <taxon>Mammalia</taxon>
        <taxon>Eutheria</taxon>
        <taxon>Laurasiatheria</taxon>
        <taxon>Chiroptera</taxon>
        <taxon>Yinpterochiroptera</taxon>
        <taxon>Pteropodoidea</taxon>
        <taxon>Pteropodidae</taxon>
        <taxon>Rousettinae</taxon>
        <taxon>Rousettus</taxon>
    </lineage>
</organism>
<feature type="compositionally biased region" description="Basic and acidic residues" evidence="1">
    <location>
        <begin position="106"/>
        <end position="117"/>
    </location>
</feature>
<dbReference type="AlphaFoldDB" id="A0A7J8JGZ3"/>
<protein>
    <submittedName>
        <fullName evidence="2">Uncharacterized protein</fullName>
    </submittedName>
</protein>
<gene>
    <name evidence="2" type="ORF">HJG63_010357</name>
</gene>
<dbReference type="Proteomes" id="UP000593571">
    <property type="component" value="Unassembled WGS sequence"/>
</dbReference>
<comment type="caution">
    <text evidence="2">The sequence shown here is derived from an EMBL/GenBank/DDBJ whole genome shotgun (WGS) entry which is preliminary data.</text>
</comment>
<evidence type="ECO:0000313" key="2">
    <source>
        <dbReference type="EMBL" id="KAF6496127.1"/>
    </source>
</evidence>
<evidence type="ECO:0000256" key="1">
    <source>
        <dbReference type="SAM" id="MobiDB-lite"/>
    </source>
</evidence>
<name>A0A7J8JGZ3_ROUAE</name>
<feature type="region of interest" description="Disordered" evidence="1">
    <location>
        <begin position="1"/>
        <end position="36"/>
    </location>
</feature>
<sequence>MGGLQTRLAQGPRCHLWPGQPTPTPGSDSSRGLNAQLNAGPGRVLFTALSLSSLHPSWAPRAQAPHCCAPVAAMFGRCGGDVGGRRGSGTRLAQRNTCTPPTGGAQEHDREQADPRVGHQCPDTQQDSKAKQEAAPRQGKSLQLSRITEQVPARQTQDCLQGERKATSCPRVSGKGWS</sequence>
<reference evidence="2 3" key="1">
    <citation type="journal article" date="2020" name="Nature">
        <title>Six reference-quality genomes reveal evolution of bat adaptations.</title>
        <authorList>
            <person name="Jebb D."/>
            <person name="Huang Z."/>
            <person name="Pippel M."/>
            <person name="Hughes G.M."/>
            <person name="Lavrichenko K."/>
            <person name="Devanna P."/>
            <person name="Winkler S."/>
            <person name="Jermiin L.S."/>
            <person name="Skirmuntt E.C."/>
            <person name="Katzourakis A."/>
            <person name="Burkitt-Gray L."/>
            <person name="Ray D.A."/>
            <person name="Sullivan K.A.M."/>
            <person name="Roscito J.G."/>
            <person name="Kirilenko B.M."/>
            <person name="Davalos L.M."/>
            <person name="Corthals A.P."/>
            <person name="Power M.L."/>
            <person name="Jones G."/>
            <person name="Ransome R.D."/>
            <person name="Dechmann D.K.N."/>
            <person name="Locatelli A.G."/>
            <person name="Puechmaille S.J."/>
            <person name="Fedrigo O."/>
            <person name="Jarvis E.D."/>
            <person name="Hiller M."/>
            <person name="Vernes S.C."/>
            <person name="Myers E.W."/>
            <person name="Teeling E.C."/>
        </authorList>
    </citation>
    <scope>NUCLEOTIDE SEQUENCE [LARGE SCALE GENOMIC DNA]</scope>
    <source>
        <strain evidence="2">MRouAeg1</strain>
        <tissue evidence="2">Muscle</tissue>
    </source>
</reference>
<proteinExistence type="predicted"/>
<evidence type="ECO:0000313" key="3">
    <source>
        <dbReference type="Proteomes" id="UP000593571"/>
    </source>
</evidence>